<accession>A0A919KR64</accession>
<dbReference type="SMART" id="SM00966">
    <property type="entry name" value="SpoVT_AbrB"/>
    <property type="match status" value="1"/>
</dbReference>
<comment type="caution">
    <text evidence="2">The sequence shown here is derived from an EMBL/GenBank/DDBJ whole genome shotgun (WGS) entry which is preliminary data.</text>
</comment>
<dbReference type="Gene3D" id="2.10.260.10">
    <property type="match status" value="1"/>
</dbReference>
<dbReference type="RefSeq" id="WP_189668533.1">
    <property type="nucleotide sequence ID" value="NZ_BNAS01000002.1"/>
</dbReference>
<keyword evidence="3" id="KW-1185">Reference proteome</keyword>
<dbReference type="GO" id="GO:0003677">
    <property type="term" value="F:DNA binding"/>
    <property type="evidence" value="ECO:0007669"/>
    <property type="project" value="InterPro"/>
</dbReference>
<dbReference type="AlphaFoldDB" id="A0A919KR64"/>
<evidence type="ECO:0000313" key="3">
    <source>
        <dbReference type="Proteomes" id="UP000627369"/>
    </source>
</evidence>
<dbReference type="Proteomes" id="UP000627369">
    <property type="component" value="Unassembled WGS sequence"/>
</dbReference>
<feature type="domain" description="SpoVT-AbrB" evidence="1">
    <location>
        <begin position="4"/>
        <end position="49"/>
    </location>
</feature>
<dbReference type="InterPro" id="IPR037914">
    <property type="entry name" value="SpoVT-AbrB_sf"/>
</dbReference>
<dbReference type="NCBIfam" id="TIGR01439">
    <property type="entry name" value="lp_hng_hel_AbrB"/>
    <property type="match status" value="1"/>
</dbReference>
<reference evidence="2" key="2">
    <citation type="submission" date="2020-09" db="EMBL/GenBank/DDBJ databases">
        <authorList>
            <person name="Sun Q."/>
            <person name="Zhou Y."/>
        </authorList>
    </citation>
    <scope>NUCLEOTIDE SEQUENCE</scope>
    <source>
        <strain evidence="2">CGMCC 4.7398</strain>
    </source>
</reference>
<sequence length="80" mass="8701">MTILTLRPKNQVTVPKDIAEAAGLRVGDALNFTVVDGAVVISKVELGRPAEDTRPTAEDWLAAADYVGKRDRELLNRLAQ</sequence>
<gene>
    <name evidence="2" type="ORF">GCM10017772_13500</name>
</gene>
<dbReference type="EMBL" id="BNAS01000002">
    <property type="protein sequence ID" value="GHH69086.1"/>
    <property type="molecule type" value="Genomic_DNA"/>
</dbReference>
<evidence type="ECO:0000259" key="1">
    <source>
        <dbReference type="SMART" id="SM00966"/>
    </source>
</evidence>
<protein>
    <recommendedName>
        <fullName evidence="1">SpoVT-AbrB domain-containing protein</fullName>
    </recommendedName>
</protein>
<reference evidence="2" key="1">
    <citation type="journal article" date="2014" name="Int. J. Syst. Evol. Microbiol.">
        <title>Complete genome sequence of Corynebacterium casei LMG S-19264T (=DSM 44701T), isolated from a smear-ripened cheese.</title>
        <authorList>
            <consortium name="US DOE Joint Genome Institute (JGI-PGF)"/>
            <person name="Walter F."/>
            <person name="Albersmeier A."/>
            <person name="Kalinowski J."/>
            <person name="Ruckert C."/>
        </authorList>
    </citation>
    <scope>NUCLEOTIDE SEQUENCE</scope>
    <source>
        <strain evidence="2">CGMCC 4.7398</strain>
    </source>
</reference>
<organism evidence="2 3">
    <name type="scientific">Promicromonospora soli</name>
    <dbReference type="NCBI Taxonomy" id="2035533"/>
    <lineage>
        <taxon>Bacteria</taxon>
        <taxon>Bacillati</taxon>
        <taxon>Actinomycetota</taxon>
        <taxon>Actinomycetes</taxon>
        <taxon>Micrococcales</taxon>
        <taxon>Promicromonosporaceae</taxon>
        <taxon>Promicromonospora</taxon>
    </lineage>
</organism>
<evidence type="ECO:0000313" key="2">
    <source>
        <dbReference type="EMBL" id="GHH69086.1"/>
    </source>
</evidence>
<name>A0A919KR64_9MICO</name>
<proteinExistence type="predicted"/>
<dbReference type="Pfam" id="PF04014">
    <property type="entry name" value="MazE_antitoxin"/>
    <property type="match status" value="1"/>
</dbReference>
<dbReference type="InterPro" id="IPR007159">
    <property type="entry name" value="SpoVT-AbrB_dom"/>
</dbReference>
<dbReference type="SUPFAM" id="SSF89447">
    <property type="entry name" value="AbrB/MazE/MraZ-like"/>
    <property type="match status" value="1"/>
</dbReference>